<dbReference type="Proteomes" id="UP000729402">
    <property type="component" value="Unassembled WGS sequence"/>
</dbReference>
<evidence type="ECO:0000256" key="2">
    <source>
        <dbReference type="SAM" id="Phobius"/>
    </source>
</evidence>
<gene>
    <name evidence="3" type="ORF">GUJ93_ZPchr0001g30526</name>
</gene>
<proteinExistence type="predicted"/>
<comment type="caution">
    <text evidence="3">The sequence shown here is derived from an EMBL/GenBank/DDBJ whole genome shotgun (WGS) entry which is preliminary data.</text>
</comment>
<reference evidence="3" key="2">
    <citation type="submission" date="2021-02" db="EMBL/GenBank/DDBJ databases">
        <authorList>
            <person name="Kimball J.A."/>
            <person name="Haas M.W."/>
            <person name="Macchietto M."/>
            <person name="Kono T."/>
            <person name="Duquette J."/>
            <person name="Shao M."/>
        </authorList>
    </citation>
    <scope>NUCLEOTIDE SEQUENCE</scope>
    <source>
        <tissue evidence="3">Fresh leaf tissue</tissue>
    </source>
</reference>
<organism evidence="3 4">
    <name type="scientific">Zizania palustris</name>
    <name type="common">Northern wild rice</name>
    <dbReference type="NCBI Taxonomy" id="103762"/>
    <lineage>
        <taxon>Eukaryota</taxon>
        <taxon>Viridiplantae</taxon>
        <taxon>Streptophyta</taxon>
        <taxon>Embryophyta</taxon>
        <taxon>Tracheophyta</taxon>
        <taxon>Spermatophyta</taxon>
        <taxon>Magnoliopsida</taxon>
        <taxon>Liliopsida</taxon>
        <taxon>Poales</taxon>
        <taxon>Poaceae</taxon>
        <taxon>BOP clade</taxon>
        <taxon>Oryzoideae</taxon>
        <taxon>Oryzeae</taxon>
        <taxon>Zizaniinae</taxon>
        <taxon>Zizania</taxon>
    </lineage>
</organism>
<accession>A0A8J5VLA0</accession>
<keyword evidence="2" id="KW-1133">Transmembrane helix</keyword>
<protein>
    <submittedName>
        <fullName evidence="3">Uncharacterized protein</fullName>
    </submittedName>
</protein>
<reference evidence="3" key="1">
    <citation type="journal article" date="2021" name="bioRxiv">
        <title>Whole Genome Assembly and Annotation of Northern Wild Rice, Zizania palustris L., Supports a Whole Genome Duplication in the Zizania Genus.</title>
        <authorList>
            <person name="Haas M."/>
            <person name="Kono T."/>
            <person name="Macchietto M."/>
            <person name="Millas R."/>
            <person name="McGilp L."/>
            <person name="Shao M."/>
            <person name="Duquette J."/>
            <person name="Hirsch C.N."/>
            <person name="Kimball J."/>
        </authorList>
    </citation>
    <scope>NUCLEOTIDE SEQUENCE</scope>
    <source>
        <tissue evidence="3">Fresh leaf tissue</tissue>
    </source>
</reference>
<feature type="region of interest" description="Disordered" evidence="1">
    <location>
        <begin position="1"/>
        <end position="40"/>
    </location>
</feature>
<keyword evidence="2" id="KW-0472">Membrane</keyword>
<dbReference type="EMBL" id="JAAALK010000288">
    <property type="protein sequence ID" value="KAG8051708.1"/>
    <property type="molecule type" value="Genomic_DNA"/>
</dbReference>
<evidence type="ECO:0000256" key="1">
    <source>
        <dbReference type="SAM" id="MobiDB-lite"/>
    </source>
</evidence>
<sequence>MPHLRSADDTVSPSSEAAVPPSPPQPEMAARSSWTPASSPSTSLSLGLSLADADGSLKSPVLAPRRRSLLLTGTAGVASLLYLSNSALSFLVLTVFYSQQEHLHLSLLVLAHKAKKRGINRSFCAVLIT</sequence>
<evidence type="ECO:0000313" key="4">
    <source>
        <dbReference type="Proteomes" id="UP000729402"/>
    </source>
</evidence>
<feature type="transmembrane region" description="Helical" evidence="2">
    <location>
        <begin position="69"/>
        <end position="97"/>
    </location>
</feature>
<feature type="compositionally biased region" description="Low complexity" evidence="1">
    <location>
        <begin position="27"/>
        <end position="40"/>
    </location>
</feature>
<keyword evidence="4" id="KW-1185">Reference proteome</keyword>
<name>A0A8J5VLA0_ZIZPA</name>
<keyword evidence="2" id="KW-0812">Transmembrane</keyword>
<dbReference type="AlphaFoldDB" id="A0A8J5VLA0"/>
<evidence type="ECO:0000313" key="3">
    <source>
        <dbReference type="EMBL" id="KAG8051708.1"/>
    </source>
</evidence>